<organism evidence="2 3">
    <name type="scientific">Deinococcus rubellus</name>
    <dbReference type="NCBI Taxonomy" id="1889240"/>
    <lineage>
        <taxon>Bacteria</taxon>
        <taxon>Thermotogati</taxon>
        <taxon>Deinococcota</taxon>
        <taxon>Deinococci</taxon>
        <taxon>Deinococcales</taxon>
        <taxon>Deinococcaceae</taxon>
        <taxon>Deinococcus</taxon>
    </lineage>
</organism>
<keyword evidence="1" id="KW-0812">Transmembrane</keyword>
<gene>
    <name evidence="2" type="ORF">N0D28_12495</name>
</gene>
<keyword evidence="1" id="KW-0472">Membrane</keyword>
<evidence type="ECO:0008006" key="4">
    <source>
        <dbReference type="Google" id="ProtNLM"/>
    </source>
</evidence>
<feature type="transmembrane region" description="Helical" evidence="1">
    <location>
        <begin position="66"/>
        <end position="83"/>
    </location>
</feature>
<dbReference type="Proteomes" id="UP001060261">
    <property type="component" value="Chromosome"/>
</dbReference>
<feature type="transmembrane region" description="Helical" evidence="1">
    <location>
        <begin position="37"/>
        <end position="59"/>
    </location>
</feature>
<accession>A0ABY5YGZ4</accession>
<name>A0ABY5YGZ4_9DEIO</name>
<keyword evidence="1" id="KW-1133">Transmembrane helix</keyword>
<dbReference type="RefSeq" id="WP_260559834.1">
    <property type="nucleotide sequence ID" value="NZ_BAABEC010000181.1"/>
</dbReference>
<feature type="transmembrane region" description="Helical" evidence="1">
    <location>
        <begin position="187"/>
        <end position="204"/>
    </location>
</feature>
<proteinExistence type="predicted"/>
<protein>
    <recommendedName>
        <fullName evidence="4">GDT1 family protein</fullName>
    </recommendedName>
</protein>
<evidence type="ECO:0000313" key="3">
    <source>
        <dbReference type="Proteomes" id="UP001060261"/>
    </source>
</evidence>
<evidence type="ECO:0000313" key="2">
    <source>
        <dbReference type="EMBL" id="UWX63549.1"/>
    </source>
</evidence>
<feature type="transmembrane region" description="Helical" evidence="1">
    <location>
        <begin position="216"/>
        <end position="236"/>
    </location>
</feature>
<dbReference type="EMBL" id="CP104213">
    <property type="protein sequence ID" value="UWX63549.1"/>
    <property type="molecule type" value="Genomic_DNA"/>
</dbReference>
<feature type="transmembrane region" description="Helical" evidence="1">
    <location>
        <begin position="156"/>
        <end position="175"/>
    </location>
</feature>
<reference evidence="2" key="1">
    <citation type="submission" date="2022-09" db="EMBL/GenBank/DDBJ databases">
        <title>genome sequence of Deinococcus rubellus.</title>
        <authorList>
            <person name="Srinivasan S."/>
        </authorList>
    </citation>
    <scope>NUCLEOTIDE SEQUENCE</scope>
    <source>
        <strain evidence="2">Ant6</strain>
    </source>
</reference>
<evidence type="ECO:0000256" key="1">
    <source>
        <dbReference type="SAM" id="Phobius"/>
    </source>
</evidence>
<keyword evidence="3" id="KW-1185">Reference proteome</keyword>
<sequence>MNGAFLILAAFLASSVEMVEALTIVLAVGLTRGWRSALIGTGAALVVLALIVALFGPLLARIPLGTLRLIVGGLLLIFGIQWWRKAVLRSSGFKALHDEDATFAEESEAARRQGQDLRAGLDWYAFTLAFKSVLLEGLEVAFIVVTFGASAGRLDLAILGAAAALIVVLAAGVLLHRPLSQVPENTLKFAVGLLLSTFGTFWAAEGAGAIWPGGDAAIPVILVVYALVSWVLVAALRREKQGQLGRKEVQV</sequence>